<proteinExistence type="predicted"/>
<accession>A0A2A4MRY5</accession>
<protein>
    <submittedName>
        <fullName evidence="1">Uncharacterized protein</fullName>
    </submittedName>
</protein>
<dbReference type="EMBL" id="NVQR01000028">
    <property type="protein sequence ID" value="PCH63019.1"/>
    <property type="molecule type" value="Genomic_DNA"/>
</dbReference>
<reference evidence="2" key="1">
    <citation type="submission" date="2017-08" db="EMBL/GenBank/DDBJ databases">
        <title>A dynamic microbial community with high functional redundancy inhabits the cold, oxic subseafloor aquifer.</title>
        <authorList>
            <person name="Tully B.J."/>
            <person name="Wheat C.G."/>
            <person name="Glazer B.T."/>
            <person name="Huber J.A."/>
        </authorList>
    </citation>
    <scope>NUCLEOTIDE SEQUENCE [LARGE SCALE GENOMIC DNA]</scope>
</reference>
<sequence>MPTSSVIYYVCRHFKPSTFKTSPYKSVTVVNIMKAQRRSVLWLTFTALLLAPIVSWSQLSSDLEEDWNGIWNANGTAFELGVHVADQQLTLEAIESLGFEWTSENGLVYDRQAVIEVKYEGVEAVVEITLIDSTHAVASLRSCLPEYMVVCVLAKPLQAHFTKVASR</sequence>
<evidence type="ECO:0000313" key="1">
    <source>
        <dbReference type="EMBL" id="PCH63019.1"/>
    </source>
</evidence>
<comment type="caution">
    <text evidence="1">The sequence shown here is derived from an EMBL/GenBank/DDBJ whole genome shotgun (WGS) entry which is preliminary data.</text>
</comment>
<name>A0A2A4MRY5_9GAMM</name>
<gene>
    <name evidence="1" type="ORF">COC19_01825</name>
</gene>
<dbReference type="AlphaFoldDB" id="A0A2A4MRY5"/>
<dbReference type="Proteomes" id="UP000218172">
    <property type="component" value="Unassembled WGS sequence"/>
</dbReference>
<organism evidence="1 2">
    <name type="scientific">SAR86 cluster bacterium</name>
    <dbReference type="NCBI Taxonomy" id="2030880"/>
    <lineage>
        <taxon>Bacteria</taxon>
        <taxon>Pseudomonadati</taxon>
        <taxon>Pseudomonadota</taxon>
        <taxon>Gammaproteobacteria</taxon>
        <taxon>SAR86 cluster</taxon>
    </lineage>
</organism>
<evidence type="ECO:0000313" key="2">
    <source>
        <dbReference type="Proteomes" id="UP000218172"/>
    </source>
</evidence>